<evidence type="ECO:0000313" key="1">
    <source>
        <dbReference type="EMBL" id="EGC37393.1"/>
    </source>
</evidence>
<dbReference type="KEGG" id="dpp:DICPUDRAFT_149982"/>
<reference evidence="2" key="1">
    <citation type="journal article" date="2011" name="Genome Biol.">
        <title>Comparative genomics of the social amoebae Dictyostelium discoideum and Dictyostelium purpureum.</title>
        <authorList>
            <consortium name="US DOE Joint Genome Institute (JGI-PGF)"/>
            <person name="Sucgang R."/>
            <person name="Kuo A."/>
            <person name="Tian X."/>
            <person name="Salerno W."/>
            <person name="Parikh A."/>
            <person name="Feasley C.L."/>
            <person name="Dalin E."/>
            <person name="Tu H."/>
            <person name="Huang E."/>
            <person name="Barry K."/>
            <person name="Lindquist E."/>
            <person name="Shapiro H."/>
            <person name="Bruce D."/>
            <person name="Schmutz J."/>
            <person name="Salamov A."/>
            <person name="Fey P."/>
            <person name="Gaudet P."/>
            <person name="Anjard C."/>
            <person name="Babu M.M."/>
            <person name="Basu S."/>
            <person name="Bushmanova Y."/>
            <person name="van der Wel H."/>
            <person name="Katoh-Kurasawa M."/>
            <person name="Dinh C."/>
            <person name="Coutinho P.M."/>
            <person name="Saito T."/>
            <person name="Elias M."/>
            <person name="Schaap P."/>
            <person name="Kay R.R."/>
            <person name="Henrissat B."/>
            <person name="Eichinger L."/>
            <person name="Rivero F."/>
            <person name="Putnam N.H."/>
            <person name="West C.M."/>
            <person name="Loomis W.F."/>
            <person name="Chisholm R.L."/>
            <person name="Shaulsky G."/>
            <person name="Strassmann J.E."/>
            <person name="Queller D.C."/>
            <person name="Kuspa A."/>
            <person name="Grigoriev I.V."/>
        </authorList>
    </citation>
    <scope>NUCLEOTIDE SEQUENCE [LARGE SCALE GENOMIC DNA]</scope>
    <source>
        <strain evidence="2">QSDP1</strain>
    </source>
</reference>
<dbReference type="Proteomes" id="UP000001064">
    <property type="component" value="Unassembled WGS sequence"/>
</dbReference>
<evidence type="ECO:0000313" key="2">
    <source>
        <dbReference type="Proteomes" id="UP000001064"/>
    </source>
</evidence>
<sequence>MDLEQYHTSQSSWAYDTNVLQEARIKTSVRKGGVNEIFLGNFLYNVPIYLFIYQMDFELSYISKL</sequence>
<dbReference type="AlphaFoldDB" id="F0ZF56"/>
<dbReference type="RefSeq" id="XP_003286046.1">
    <property type="nucleotide sequence ID" value="XM_003285998.1"/>
</dbReference>
<dbReference type="GeneID" id="10499865"/>
<gene>
    <name evidence="1" type="ORF">DICPUDRAFT_149982</name>
</gene>
<name>F0ZF56_DICPU</name>
<dbReference type="VEuPathDB" id="AmoebaDB:DICPUDRAFT_149982"/>
<proteinExistence type="predicted"/>
<protein>
    <submittedName>
        <fullName evidence="1">Uncharacterized protein</fullName>
    </submittedName>
</protein>
<dbReference type="InParanoid" id="F0ZF56"/>
<dbReference type="EMBL" id="GL871000">
    <property type="protein sequence ID" value="EGC37393.1"/>
    <property type="molecule type" value="Genomic_DNA"/>
</dbReference>
<accession>F0ZF56</accession>
<organism evidence="1 2">
    <name type="scientific">Dictyostelium purpureum</name>
    <name type="common">Slime mold</name>
    <dbReference type="NCBI Taxonomy" id="5786"/>
    <lineage>
        <taxon>Eukaryota</taxon>
        <taxon>Amoebozoa</taxon>
        <taxon>Evosea</taxon>
        <taxon>Eumycetozoa</taxon>
        <taxon>Dictyostelia</taxon>
        <taxon>Dictyosteliales</taxon>
        <taxon>Dictyosteliaceae</taxon>
        <taxon>Dictyostelium</taxon>
    </lineage>
</organism>
<keyword evidence="2" id="KW-1185">Reference proteome</keyword>